<dbReference type="Proteomes" id="UP001187192">
    <property type="component" value="Unassembled WGS sequence"/>
</dbReference>
<keyword evidence="3" id="KW-1185">Reference proteome</keyword>
<name>A0AA87ZLM5_FICCA</name>
<protein>
    <submittedName>
        <fullName evidence="2">Uncharacterized protein</fullName>
    </submittedName>
</protein>
<dbReference type="EMBL" id="BTGU01001769">
    <property type="protein sequence ID" value="GMN29041.1"/>
    <property type="molecule type" value="Genomic_DNA"/>
</dbReference>
<reference evidence="2" key="1">
    <citation type="submission" date="2023-07" db="EMBL/GenBank/DDBJ databases">
        <title>draft genome sequence of fig (Ficus carica).</title>
        <authorList>
            <person name="Takahashi T."/>
            <person name="Nishimura K."/>
        </authorList>
    </citation>
    <scope>NUCLEOTIDE SEQUENCE</scope>
</reference>
<sequence>MDHNREQFSMATGSRPRSNLDDRIVTWTATVPFGFCFLFLSPTPARFIRPSCDDGGSFRRRYSRGGNRWSARFRYFGLGFWLFWD</sequence>
<accession>A0AA87ZLM5</accession>
<organism evidence="2 3">
    <name type="scientific">Ficus carica</name>
    <name type="common">Common fig</name>
    <dbReference type="NCBI Taxonomy" id="3494"/>
    <lineage>
        <taxon>Eukaryota</taxon>
        <taxon>Viridiplantae</taxon>
        <taxon>Streptophyta</taxon>
        <taxon>Embryophyta</taxon>
        <taxon>Tracheophyta</taxon>
        <taxon>Spermatophyta</taxon>
        <taxon>Magnoliopsida</taxon>
        <taxon>eudicotyledons</taxon>
        <taxon>Gunneridae</taxon>
        <taxon>Pentapetalae</taxon>
        <taxon>rosids</taxon>
        <taxon>fabids</taxon>
        <taxon>Rosales</taxon>
        <taxon>Moraceae</taxon>
        <taxon>Ficeae</taxon>
        <taxon>Ficus</taxon>
    </lineage>
</organism>
<evidence type="ECO:0000313" key="3">
    <source>
        <dbReference type="Proteomes" id="UP001187192"/>
    </source>
</evidence>
<comment type="caution">
    <text evidence="2">The sequence shown here is derived from an EMBL/GenBank/DDBJ whole genome shotgun (WGS) entry which is preliminary data.</text>
</comment>
<keyword evidence="1" id="KW-1133">Transmembrane helix</keyword>
<feature type="transmembrane region" description="Helical" evidence="1">
    <location>
        <begin position="24"/>
        <end position="41"/>
    </location>
</feature>
<gene>
    <name evidence="2" type="ORF">TIFTF001_041262</name>
</gene>
<evidence type="ECO:0000313" key="2">
    <source>
        <dbReference type="EMBL" id="GMN29041.1"/>
    </source>
</evidence>
<proteinExistence type="predicted"/>
<keyword evidence="1" id="KW-0472">Membrane</keyword>
<dbReference type="AlphaFoldDB" id="A0AA87ZLM5"/>
<evidence type="ECO:0000256" key="1">
    <source>
        <dbReference type="SAM" id="Phobius"/>
    </source>
</evidence>
<keyword evidence="1" id="KW-0812">Transmembrane</keyword>